<feature type="transmembrane region" description="Helical" evidence="1">
    <location>
        <begin position="82"/>
        <end position="102"/>
    </location>
</feature>
<dbReference type="RefSeq" id="WP_206658238.1">
    <property type="nucleotide sequence ID" value="NZ_CP071182.1"/>
</dbReference>
<gene>
    <name evidence="2" type="ORF">JZ786_08235</name>
</gene>
<evidence type="ECO:0008006" key="4">
    <source>
        <dbReference type="Google" id="ProtNLM"/>
    </source>
</evidence>
<keyword evidence="1" id="KW-0472">Membrane</keyword>
<evidence type="ECO:0000256" key="1">
    <source>
        <dbReference type="SAM" id="Phobius"/>
    </source>
</evidence>
<organism evidence="2 3">
    <name type="scientific">Alicyclobacillus mengziensis</name>
    <dbReference type="NCBI Taxonomy" id="2931921"/>
    <lineage>
        <taxon>Bacteria</taxon>
        <taxon>Bacillati</taxon>
        <taxon>Bacillota</taxon>
        <taxon>Bacilli</taxon>
        <taxon>Bacillales</taxon>
        <taxon>Alicyclobacillaceae</taxon>
        <taxon>Alicyclobacillus</taxon>
    </lineage>
</organism>
<dbReference type="AlphaFoldDB" id="A0A9X7W1T9"/>
<dbReference type="KEGG" id="afx:JZ786_08235"/>
<keyword evidence="3" id="KW-1185">Reference proteome</keyword>
<keyword evidence="1" id="KW-0812">Transmembrane</keyword>
<evidence type="ECO:0000313" key="2">
    <source>
        <dbReference type="EMBL" id="QSO48922.1"/>
    </source>
</evidence>
<dbReference type="Proteomes" id="UP000663505">
    <property type="component" value="Chromosome"/>
</dbReference>
<reference evidence="2 3" key="1">
    <citation type="submission" date="2021-02" db="EMBL/GenBank/DDBJ databases">
        <title>Alicyclobacillus curvatus sp. nov. and Alicyclobacillus mengziensis sp. nov., two acidophilic bacteria isolated from acid mine drainage.</title>
        <authorList>
            <person name="Huang Y."/>
        </authorList>
    </citation>
    <scope>NUCLEOTIDE SEQUENCE [LARGE SCALE GENOMIC DNA]</scope>
    <source>
        <strain evidence="2 3">S30H14</strain>
    </source>
</reference>
<evidence type="ECO:0000313" key="3">
    <source>
        <dbReference type="Proteomes" id="UP000663505"/>
    </source>
</evidence>
<proteinExistence type="predicted"/>
<sequence>MHLVSVFQHSISLELAIIDLEQIGISKERILALPLDKDKSHLPSLQIGPQEGHSYVDLIFICGMVGMLLGAIYGFVLAWGPVIWGLIGMIIGALVGLLIELLTSGKKMFQRNAPVDVVLIVDCNNNGQAEAVESVLWQHQALGVAKHPVLASN</sequence>
<name>A0A9X7W1T9_9BACL</name>
<dbReference type="EMBL" id="CP071182">
    <property type="protein sequence ID" value="QSO48922.1"/>
    <property type="molecule type" value="Genomic_DNA"/>
</dbReference>
<accession>A0A9X7W1T9</accession>
<keyword evidence="1" id="KW-1133">Transmembrane helix</keyword>
<protein>
    <recommendedName>
        <fullName evidence="4">DUF1269 domain-containing protein</fullName>
    </recommendedName>
</protein>
<feature type="transmembrane region" description="Helical" evidence="1">
    <location>
        <begin position="55"/>
        <end position="76"/>
    </location>
</feature>